<reference evidence="1 2" key="1">
    <citation type="submission" date="2019-09" db="EMBL/GenBank/DDBJ databases">
        <title>A chromosome-level genome assembly of the Chinese tupelo Nyssa sinensis.</title>
        <authorList>
            <person name="Yang X."/>
            <person name="Kang M."/>
            <person name="Yang Y."/>
            <person name="Xiong H."/>
            <person name="Wang M."/>
            <person name="Zhang Z."/>
            <person name="Wang Z."/>
            <person name="Wu H."/>
            <person name="Ma T."/>
            <person name="Liu J."/>
            <person name="Xi Z."/>
        </authorList>
    </citation>
    <scope>NUCLEOTIDE SEQUENCE [LARGE SCALE GENOMIC DNA]</scope>
    <source>
        <strain evidence="1">J267</strain>
        <tissue evidence="1">Leaf</tissue>
    </source>
</reference>
<organism evidence="1 2">
    <name type="scientific">Nyssa sinensis</name>
    <dbReference type="NCBI Taxonomy" id="561372"/>
    <lineage>
        <taxon>Eukaryota</taxon>
        <taxon>Viridiplantae</taxon>
        <taxon>Streptophyta</taxon>
        <taxon>Embryophyta</taxon>
        <taxon>Tracheophyta</taxon>
        <taxon>Spermatophyta</taxon>
        <taxon>Magnoliopsida</taxon>
        <taxon>eudicotyledons</taxon>
        <taxon>Gunneridae</taxon>
        <taxon>Pentapetalae</taxon>
        <taxon>asterids</taxon>
        <taxon>Cornales</taxon>
        <taxon>Nyssaceae</taxon>
        <taxon>Nyssa</taxon>
    </lineage>
</organism>
<proteinExistence type="predicted"/>
<accession>A0A5J5BU35</accession>
<dbReference type="EMBL" id="CM018033">
    <property type="protein sequence ID" value="KAA8544791.1"/>
    <property type="molecule type" value="Genomic_DNA"/>
</dbReference>
<evidence type="ECO:0000313" key="1">
    <source>
        <dbReference type="EMBL" id="KAA8544791.1"/>
    </source>
</evidence>
<dbReference type="Proteomes" id="UP000325577">
    <property type="component" value="Linkage Group LG10"/>
</dbReference>
<protein>
    <submittedName>
        <fullName evidence="1">Uncharacterized protein</fullName>
    </submittedName>
</protein>
<name>A0A5J5BU35_9ASTE</name>
<keyword evidence="2" id="KW-1185">Reference proteome</keyword>
<dbReference type="AlphaFoldDB" id="A0A5J5BU35"/>
<gene>
    <name evidence="1" type="ORF">F0562_019505</name>
</gene>
<evidence type="ECO:0000313" key="2">
    <source>
        <dbReference type="Proteomes" id="UP000325577"/>
    </source>
</evidence>
<sequence>MILIERVPQPLVAPRFPTGVVICEPKSNSSTLPSDSASLFVRRSSRGSVVATGTSSSSFKELHSVLSNQRTVVAMAKLFQTLIDTVKLAEIESPSLEHQVSYNFSRAMVGMFDWISHSEGHACAVNNLQEDLTRAQQEIDSLCGQIVSLDDAHEFTNDDLLKATNMRKIRHGATRVEMHGRLAVGFLCIWVIPWLLSSLPEGCLFLEAKLESEKYSQ</sequence>